<dbReference type="KEGG" id="kba:A0U89_05570"/>
<name>A0A1D8USS1_9PROT</name>
<protein>
    <submittedName>
        <fullName evidence="1">Uncharacterized protein</fullName>
    </submittedName>
</protein>
<evidence type="ECO:0000313" key="2">
    <source>
        <dbReference type="Proteomes" id="UP000179145"/>
    </source>
</evidence>
<dbReference type="Proteomes" id="UP000179145">
    <property type="component" value="Chromosome"/>
</dbReference>
<accession>A0A1D8USS1</accession>
<reference evidence="1 2" key="1">
    <citation type="journal article" date="2016" name="Microb. Cell Fact.">
        <title>Dissection of exopolysaccharide biosynthesis in Kozakia baliensis.</title>
        <authorList>
            <person name="Brandt J.U."/>
            <person name="Jakob F."/>
            <person name="Behr J."/>
            <person name="Geissler A.J."/>
            <person name="Vogel R.F."/>
        </authorList>
    </citation>
    <scope>NUCLEOTIDE SEQUENCE [LARGE SCALE GENOMIC DNA]</scope>
    <source>
        <strain evidence="1 2">DSM 14400</strain>
    </source>
</reference>
<dbReference type="EMBL" id="CP014674">
    <property type="protein sequence ID" value="AOX16683.1"/>
    <property type="molecule type" value="Genomic_DNA"/>
</dbReference>
<gene>
    <name evidence="1" type="ORF">A0U89_05570</name>
</gene>
<organism evidence="1 2">
    <name type="scientific">Kozakia baliensis</name>
    <dbReference type="NCBI Taxonomy" id="153496"/>
    <lineage>
        <taxon>Bacteria</taxon>
        <taxon>Pseudomonadati</taxon>
        <taxon>Pseudomonadota</taxon>
        <taxon>Alphaproteobacteria</taxon>
        <taxon>Acetobacterales</taxon>
        <taxon>Acetobacteraceae</taxon>
        <taxon>Kozakia</taxon>
    </lineage>
</organism>
<dbReference type="AlphaFoldDB" id="A0A1D8USS1"/>
<proteinExistence type="predicted"/>
<keyword evidence="2" id="KW-1185">Reference proteome</keyword>
<sequence>MQVCGFKGADILVEELANETEEIIGYWCFDSDMIGQSFTDGNITTYYLAKEDPKIKASLRLIPL</sequence>
<evidence type="ECO:0000313" key="1">
    <source>
        <dbReference type="EMBL" id="AOX16683.1"/>
    </source>
</evidence>